<keyword evidence="2" id="KW-1185">Reference proteome</keyword>
<dbReference type="STRING" id="200361.A0A453QRP6"/>
<dbReference type="InterPro" id="IPR029058">
    <property type="entry name" value="AB_hydrolase_fold"/>
</dbReference>
<accession>A0A453QRP6</accession>
<dbReference type="Gramene" id="AET7Gv20295800.23">
    <property type="protein sequence ID" value="AET7Gv20295800.23"/>
    <property type="gene ID" value="AET7Gv20295800"/>
</dbReference>
<dbReference type="EnsemblPlants" id="AET7Gv20295800.23">
    <property type="protein sequence ID" value="AET7Gv20295800.23"/>
    <property type="gene ID" value="AET7Gv20295800"/>
</dbReference>
<protein>
    <recommendedName>
        <fullName evidence="3">Alpha/beta hydrolase fold-3 domain-containing protein</fullName>
    </recommendedName>
</protein>
<dbReference type="AlphaFoldDB" id="A0A453QRP6"/>
<dbReference type="Proteomes" id="UP000015105">
    <property type="component" value="Chromosome 7D"/>
</dbReference>
<dbReference type="PANTHER" id="PTHR47381:SF3">
    <property type="entry name" value="ALPHA_BETA-HYDROLASES SUPERFAMILY PROTEIN"/>
    <property type="match status" value="1"/>
</dbReference>
<dbReference type="Gene3D" id="3.40.50.1820">
    <property type="entry name" value="alpha/beta hydrolase"/>
    <property type="match status" value="1"/>
</dbReference>
<reference evidence="1" key="3">
    <citation type="journal article" date="2017" name="Nature">
        <title>Genome sequence of the progenitor of the wheat D genome Aegilops tauschii.</title>
        <authorList>
            <person name="Luo M.C."/>
            <person name="Gu Y.Q."/>
            <person name="Puiu D."/>
            <person name="Wang H."/>
            <person name="Twardziok S.O."/>
            <person name="Deal K.R."/>
            <person name="Huo N."/>
            <person name="Zhu T."/>
            <person name="Wang L."/>
            <person name="Wang Y."/>
            <person name="McGuire P.E."/>
            <person name="Liu S."/>
            <person name="Long H."/>
            <person name="Ramasamy R.K."/>
            <person name="Rodriguez J.C."/>
            <person name="Van S.L."/>
            <person name="Yuan L."/>
            <person name="Wang Z."/>
            <person name="Xia Z."/>
            <person name="Xiao L."/>
            <person name="Anderson O.D."/>
            <person name="Ouyang S."/>
            <person name="Liang Y."/>
            <person name="Zimin A.V."/>
            <person name="Pertea G."/>
            <person name="Qi P."/>
            <person name="Bennetzen J.L."/>
            <person name="Dai X."/>
            <person name="Dawson M.W."/>
            <person name="Muller H.G."/>
            <person name="Kugler K."/>
            <person name="Rivarola-Duarte L."/>
            <person name="Spannagl M."/>
            <person name="Mayer K.F.X."/>
            <person name="Lu F.H."/>
            <person name="Bevan M.W."/>
            <person name="Leroy P."/>
            <person name="Li P."/>
            <person name="You F.M."/>
            <person name="Sun Q."/>
            <person name="Liu Z."/>
            <person name="Lyons E."/>
            <person name="Wicker T."/>
            <person name="Salzberg S.L."/>
            <person name="Devos K.M."/>
            <person name="Dvorak J."/>
        </authorList>
    </citation>
    <scope>NUCLEOTIDE SEQUENCE [LARGE SCALE GENOMIC DNA]</scope>
    <source>
        <strain evidence="1">cv. AL8/78</strain>
    </source>
</reference>
<organism evidence="1 2">
    <name type="scientific">Aegilops tauschii subsp. strangulata</name>
    <name type="common">Goatgrass</name>
    <dbReference type="NCBI Taxonomy" id="200361"/>
    <lineage>
        <taxon>Eukaryota</taxon>
        <taxon>Viridiplantae</taxon>
        <taxon>Streptophyta</taxon>
        <taxon>Embryophyta</taxon>
        <taxon>Tracheophyta</taxon>
        <taxon>Spermatophyta</taxon>
        <taxon>Magnoliopsida</taxon>
        <taxon>Liliopsida</taxon>
        <taxon>Poales</taxon>
        <taxon>Poaceae</taxon>
        <taxon>BOP clade</taxon>
        <taxon>Pooideae</taxon>
        <taxon>Triticodae</taxon>
        <taxon>Triticeae</taxon>
        <taxon>Triticinae</taxon>
        <taxon>Aegilops</taxon>
    </lineage>
</organism>
<dbReference type="PANTHER" id="PTHR47381">
    <property type="entry name" value="ALPHA/BETA-HYDROLASES SUPERFAMILY PROTEIN"/>
    <property type="match status" value="1"/>
</dbReference>
<evidence type="ECO:0008006" key="3">
    <source>
        <dbReference type="Google" id="ProtNLM"/>
    </source>
</evidence>
<reference evidence="2" key="1">
    <citation type="journal article" date="2014" name="Science">
        <title>Ancient hybridizations among the ancestral genomes of bread wheat.</title>
        <authorList>
            <consortium name="International Wheat Genome Sequencing Consortium,"/>
            <person name="Marcussen T."/>
            <person name="Sandve S.R."/>
            <person name="Heier L."/>
            <person name="Spannagl M."/>
            <person name="Pfeifer M."/>
            <person name="Jakobsen K.S."/>
            <person name="Wulff B.B."/>
            <person name="Steuernagel B."/>
            <person name="Mayer K.F."/>
            <person name="Olsen O.A."/>
        </authorList>
    </citation>
    <scope>NUCLEOTIDE SEQUENCE [LARGE SCALE GENOMIC DNA]</scope>
    <source>
        <strain evidence="2">cv. AL8/78</strain>
    </source>
</reference>
<reference evidence="1" key="4">
    <citation type="submission" date="2019-03" db="UniProtKB">
        <authorList>
            <consortium name="EnsemblPlants"/>
        </authorList>
    </citation>
    <scope>IDENTIFICATION</scope>
</reference>
<reference evidence="1" key="5">
    <citation type="journal article" date="2021" name="G3 (Bethesda)">
        <title>Aegilops tauschii genome assembly Aet v5.0 features greater sequence contiguity and improved annotation.</title>
        <authorList>
            <person name="Wang L."/>
            <person name="Zhu T."/>
            <person name="Rodriguez J.C."/>
            <person name="Deal K.R."/>
            <person name="Dubcovsky J."/>
            <person name="McGuire P.E."/>
            <person name="Lux T."/>
            <person name="Spannagl M."/>
            <person name="Mayer K.F.X."/>
            <person name="Baldrich P."/>
            <person name="Meyers B.C."/>
            <person name="Huo N."/>
            <person name="Gu Y.Q."/>
            <person name="Zhou H."/>
            <person name="Devos K.M."/>
            <person name="Bennetzen J.L."/>
            <person name="Unver T."/>
            <person name="Budak H."/>
            <person name="Gulick P.J."/>
            <person name="Galiba G."/>
            <person name="Kalapos B."/>
            <person name="Nelson D.R."/>
            <person name="Li P."/>
            <person name="You F.M."/>
            <person name="Luo M.C."/>
            <person name="Dvorak J."/>
        </authorList>
    </citation>
    <scope>NUCLEOTIDE SEQUENCE [LARGE SCALE GENOMIC DNA]</scope>
    <source>
        <strain evidence="1">cv. AL8/78</strain>
    </source>
</reference>
<dbReference type="Gramene" id="AET7Gv20295800.14">
    <property type="protein sequence ID" value="AET7Gv20295800.14"/>
    <property type="gene ID" value="AET7Gv20295800"/>
</dbReference>
<proteinExistence type="predicted"/>
<evidence type="ECO:0000313" key="2">
    <source>
        <dbReference type="Proteomes" id="UP000015105"/>
    </source>
</evidence>
<evidence type="ECO:0000313" key="1">
    <source>
        <dbReference type="EnsemblPlants" id="AET7Gv20295800.23"/>
    </source>
</evidence>
<sequence length="157" mass="17555">MHCLLLFVDTRYSVVVPIIGVQGFQWAIDNDMWQARVDSIKPLFEEARIYSGKSEIDAEVVKKVWDKIAPAMASQFDAPYSVPPIAPRPLLLNGADDPRCPVLGLQERASKVAEAYAEAGSADKFKVTFNLLPPIQINRRSSSTTLSFDMQYVYFSP</sequence>
<dbReference type="EnsemblPlants" id="AET7Gv20295800.14">
    <property type="protein sequence ID" value="AET7Gv20295800.14"/>
    <property type="gene ID" value="AET7Gv20295800"/>
</dbReference>
<name>A0A453QRP6_AEGTS</name>
<reference evidence="2" key="2">
    <citation type="journal article" date="2017" name="Nat. Plants">
        <title>The Aegilops tauschii genome reveals multiple impacts of transposons.</title>
        <authorList>
            <person name="Zhao G."/>
            <person name="Zou C."/>
            <person name="Li K."/>
            <person name="Wang K."/>
            <person name="Li T."/>
            <person name="Gao L."/>
            <person name="Zhang X."/>
            <person name="Wang H."/>
            <person name="Yang Z."/>
            <person name="Liu X."/>
            <person name="Jiang W."/>
            <person name="Mao L."/>
            <person name="Kong X."/>
            <person name="Jiao Y."/>
            <person name="Jia J."/>
        </authorList>
    </citation>
    <scope>NUCLEOTIDE SEQUENCE [LARGE SCALE GENOMIC DNA]</scope>
    <source>
        <strain evidence="2">cv. AL8/78</strain>
    </source>
</reference>